<dbReference type="KEGG" id="lgi:LOTGIDRAFT_144346"/>
<dbReference type="EMBL" id="KB201574">
    <property type="protein sequence ID" value="ESO95926.1"/>
    <property type="molecule type" value="Genomic_DNA"/>
</dbReference>
<dbReference type="CTD" id="20234817"/>
<keyword evidence="2" id="KW-1185">Reference proteome</keyword>
<evidence type="ECO:0008006" key="3">
    <source>
        <dbReference type="Google" id="ProtNLM"/>
    </source>
</evidence>
<sequence length="86" mass="9885">SCDEIVRAVKKLKRNKSGGLEQINSEFFIETIDLLLPYLTTIFHQIYDNGIYPSSWHDCLLVPVPKKGNLHIPDNYRGISIWVQGK</sequence>
<reference evidence="1 2" key="1">
    <citation type="journal article" date="2013" name="Nature">
        <title>Insights into bilaterian evolution from three spiralian genomes.</title>
        <authorList>
            <person name="Simakov O."/>
            <person name="Marletaz F."/>
            <person name="Cho S.J."/>
            <person name="Edsinger-Gonzales E."/>
            <person name="Havlak P."/>
            <person name="Hellsten U."/>
            <person name="Kuo D.H."/>
            <person name="Larsson T."/>
            <person name="Lv J."/>
            <person name="Arendt D."/>
            <person name="Savage R."/>
            <person name="Osoegawa K."/>
            <person name="de Jong P."/>
            <person name="Grimwood J."/>
            <person name="Chapman J.A."/>
            <person name="Shapiro H."/>
            <person name="Aerts A."/>
            <person name="Otillar R.P."/>
            <person name="Terry A.Y."/>
            <person name="Boore J.L."/>
            <person name="Grigoriev I.V."/>
            <person name="Lindberg D.R."/>
            <person name="Seaver E.C."/>
            <person name="Weisblat D.A."/>
            <person name="Putnam N.H."/>
            <person name="Rokhsar D.S."/>
        </authorList>
    </citation>
    <scope>NUCLEOTIDE SEQUENCE [LARGE SCALE GENOMIC DNA]</scope>
</reference>
<evidence type="ECO:0000313" key="2">
    <source>
        <dbReference type="Proteomes" id="UP000030746"/>
    </source>
</evidence>
<dbReference type="OrthoDB" id="6142323at2759"/>
<dbReference type="PANTHER" id="PTHR31635:SF196">
    <property type="entry name" value="REVERSE TRANSCRIPTASE DOMAIN-CONTAINING PROTEIN-RELATED"/>
    <property type="match status" value="1"/>
</dbReference>
<feature type="non-terminal residue" evidence="1">
    <location>
        <position position="1"/>
    </location>
</feature>
<dbReference type="PANTHER" id="PTHR31635">
    <property type="entry name" value="REVERSE TRANSCRIPTASE DOMAIN-CONTAINING PROTEIN-RELATED"/>
    <property type="match status" value="1"/>
</dbReference>
<organism evidence="1 2">
    <name type="scientific">Lottia gigantea</name>
    <name type="common">Giant owl limpet</name>
    <dbReference type="NCBI Taxonomy" id="225164"/>
    <lineage>
        <taxon>Eukaryota</taxon>
        <taxon>Metazoa</taxon>
        <taxon>Spiralia</taxon>
        <taxon>Lophotrochozoa</taxon>
        <taxon>Mollusca</taxon>
        <taxon>Gastropoda</taxon>
        <taxon>Patellogastropoda</taxon>
        <taxon>Lottioidea</taxon>
        <taxon>Lottiidae</taxon>
        <taxon>Lottia</taxon>
    </lineage>
</organism>
<protein>
    <recommendedName>
        <fullName evidence="3">Reverse transcriptase domain-containing protein</fullName>
    </recommendedName>
</protein>
<dbReference type="RefSeq" id="XP_009053389.1">
    <property type="nucleotide sequence ID" value="XM_009055141.1"/>
</dbReference>
<dbReference type="AlphaFoldDB" id="V4AQI2"/>
<gene>
    <name evidence="1" type="ORF">LOTGIDRAFT_144346</name>
</gene>
<evidence type="ECO:0000313" key="1">
    <source>
        <dbReference type="EMBL" id="ESO95926.1"/>
    </source>
</evidence>
<dbReference type="GeneID" id="20234817"/>
<dbReference type="STRING" id="225164.V4AQI2"/>
<name>V4AQI2_LOTGI</name>
<dbReference type="Proteomes" id="UP000030746">
    <property type="component" value="Unassembled WGS sequence"/>
</dbReference>
<dbReference type="HOGENOM" id="CLU_118269_0_1_1"/>
<proteinExistence type="predicted"/>
<accession>V4AQI2</accession>